<accession>A0A0F9AFL2</accession>
<comment type="caution">
    <text evidence="1">The sequence shown here is derived from an EMBL/GenBank/DDBJ whole genome shotgun (WGS) entry which is preliminary data.</text>
</comment>
<protein>
    <submittedName>
        <fullName evidence="1">Uncharacterized protein</fullName>
    </submittedName>
</protein>
<reference evidence="1" key="1">
    <citation type="journal article" date="2015" name="Nature">
        <title>Complex archaea that bridge the gap between prokaryotes and eukaryotes.</title>
        <authorList>
            <person name="Spang A."/>
            <person name="Saw J.H."/>
            <person name="Jorgensen S.L."/>
            <person name="Zaremba-Niedzwiedzka K."/>
            <person name="Martijn J."/>
            <person name="Lind A.E."/>
            <person name="van Eijk R."/>
            <person name="Schleper C."/>
            <person name="Guy L."/>
            <person name="Ettema T.J."/>
        </authorList>
    </citation>
    <scope>NUCLEOTIDE SEQUENCE</scope>
</reference>
<organism evidence="1">
    <name type="scientific">marine sediment metagenome</name>
    <dbReference type="NCBI Taxonomy" id="412755"/>
    <lineage>
        <taxon>unclassified sequences</taxon>
        <taxon>metagenomes</taxon>
        <taxon>ecological metagenomes</taxon>
    </lineage>
</organism>
<dbReference type="AlphaFoldDB" id="A0A0F9AFL2"/>
<proteinExistence type="predicted"/>
<evidence type="ECO:0000313" key="1">
    <source>
        <dbReference type="EMBL" id="KKK97070.1"/>
    </source>
</evidence>
<dbReference type="EMBL" id="LAZR01046209">
    <property type="protein sequence ID" value="KKK97070.1"/>
    <property type="molecule type" value="Genomic_DNA"/>
</dbReference>
<sequence>GQPVPVVRQGETVLQLWNPVRDFLAYIEMRRSGDLDFRGWLGSVARGRKILPIFSVTDPMPSLVRFGQEAARGVRRVLGR</sequence>
<gene>
    <name evidence="1" type="ORF">LCGC14_2656450</name>
</gene>
<name>A0A0F9AFL2_9ZZZZ</name>
<feature type="non-terminal residue" evidence="1">
    <location>
        <position position="1"/>
    </location>
</feature>